<keyword evidence="1" id="KW-0489">Methyltransferase</keyword>
<dbReference type="AlphaFoldDB" id="A0AAD3B0X9"/>
<protein>
    <submittedName>
        <fullName evidence="1">Methyltransferase</fullName>
    </submittedName>
</protein>
<keyword evidence="1" id="KW-0808">Transferase</keyword>
<sequence length="49" mass="5678">MVKKRRFDRLSAAEIATLVNNYRREIEKNATDQGVWQDATTFFITASKS</sequence>
<comment type="caution">
    <text evidence="1">The sequence shown here is derived from an EMBL/GenBank/DDBJ whole genome shotgun (WGS) entry which is preliminary data.</text>
</comment>
<name>A0AAD3B0X9_MICAE</name>
<dbReference type="GO" id="GO:0008168">
    <property type="term" value="F:methyltransferase activity"/>
    <property type="evidence" value="ECO:0007669"/>
    <property type="project" value="UniProtKB-KW"/>
</dbReference>
<gene>
    <name evidence="1" type="ORF">NIES3807_23130</name>
</gene>
<organism evidence="1 2">
    <name type="scientific">Microcystis aeruginosa NIES-3807</name>
    <dbReference type="NCBI Taxonomy" id="2517785"/>
    <lineage>
        <taxon>Bacteria</taxon>
        <taxon>Bacillati</taxon>
        <taxon>Cyanobacteriota</taxon>
        <taxon>Cyanophyceae</taxon>
        <taxon>Oscillatoriophycideae</taxon>
        <taxon>Chroococcales</taxon>
        <taxon>Microcystaceae</taxon>
        <taxon>Microcystis</taxon>
    </lineage>
</organism>
<dbReference type="Proteomes" id="UP000441080">
    <property type="component" value="Unassembled WGS sequence"/>
</dbReference>
<evidence type="ECO:0000313" key="1">
    <source>
        <dbReference type="EMBL" id="GCL59140.1"/>
    </source>
</evidence>
<accession>A0AAD3B0X9</accession>
<proteinExistence type="predicted"/>
<evidence type="ECO:0000313" key="2">
    <source>
        <dbReference type="Proteomes" id="UP000441080"/>
    </source>
</evidence>
<dbReference type="GO" id="GO:0032259">
    <property type="term" value="P:methylation"/>
    <property type="evidence" value="ECO:0007669"/>
    <property type="project" value="UniProtKB-KW"/>
</dbReference>
<reference evidence="1 2" key="1">
    <citation type="submission" date="2019-02" db="EMBL/GenBank/DDBJ databases">
        <title>Draft genome sequence of Arthrospira platensis NIES-3807.</title>
        <authorList>
            <person name="Yamaguchi H."/>
            <person name="Suzuki S."/>
            <person name="Kawachi M."/>
        </authorList>
    </citation>
    <scope>NUCLEOTIDE SEQUENCE [LARGE SCALE GENOMIC DNA]</scope>
    <source>
        <strain evidence="1 2">NIES-3807</strain>
    </source>
</reference>
<dbReference type="EMBL" id="BJCK01000034">
    <property type="protein sequence ID" value="GCL59140.1"/>
    <property type="molecule type" value="Genomic_DNA"/>
</dbReference>